<protein>
    <submittedName>
        <fullName evidence="1">Uncharacterized protein</fullName>
    </submittedName>
</protein>
<dbReference type="Proteomes" id="UP001301958">
    <property type="component" value="Unassembled WGS sequence"/>
</dbReference>
<reference evidence="1" key="2">
    <citation type="submission" date="2023-05" db="EMBL/GenBank/DDBJ databases">
        <authorList>
            <consortium name="Lawrence Berkeley National Laboratory"/>
            <person name="Steindorff A."/>
            <person name="Hensen N."/>
            <person name="Bonometti L."/>
            <person name="Westerberg I."/>
            <person name="Brannstrom I.O."/>
            <person name="Guillou S."/>
            <person name="Cros-Aarteil S."/>
            <person name="Calhoun S."/>
            <person name="Haridas S."/>
            <person name="Kuo A."/>
            <person name="Mondo S."/>
            <person name="Pangilinan J."/>
            <person name="Riley R."/>
            <person name="Labutti K."/>
            <person name="Andreopoulos B."/>
            <person name="Lipzen A."/>
            <person name="Chen C."/>
            <person name="Yanf M."/>
            <person name="Daum C."/>
            <person name="Ng V."/>
            <person name="Clum A."/>
            <person name="Ohm R."/>
            <person name="Martin F."/>
            <person name="Silar P."/>
            <person name="Natvig D."/>
            <person name="Lalanne C."/>
            <person name="Gautier V."/>
            <person name="Ament-Velasquez S.L."/>
            <person name="Kruys A."/>
            <person name="Hutchinson M.I."/>
            <person name="Powell A.J."/>
            <person name="Barry K."/>
            <person name="Miller A.N."/>
            <person name="Grigoriev I.V."/>
            <person name="Debuchy R."/>
            <person name="Gladieux P."/>
            <person name="Thoren M.H."/>
            <person name="Johannesson H."/>
        </authorList>
    </citation>
    <scope>NUCLEOTIDE SEQUENCE</scope>
    <source>
        <strain evidence="1">CBS 990.96</strain>
    </source>
</reference>
<accession>A0AAN7BR09</accession>
<comment type="caution">
    <text evidence="1">The sequence shown here is derived from an EMBL/GenBank/DDBJ whole genome shotgun (WGS) entry which is preliminary data.</text>
</comment>
<evidence type="ECO:0000313" key="2">
    <source>
        <dbReference type="Proteomes" id="UP001301958"/>
    </source>
</evidence>
<dbReference type="AlphaFoldDB" id="A0AAN7BR09"/>
<reference evidence="1" key="1">
    <citation type="journal article" date="2023" name="Mol. Phylogenet. Evol.">
        <title>Genome-scale phylogeny and comparative genomics of the fungal order Sordariales.</title>
        <authorList>
            <person name="Hensen N."/>
            <person name="Bonometti L."/>
            <person name="Westerberg I."/>
            <person name="Brannstrom I.O."/>
            <person name="Guillou S."/>
            <person name="Cros-Aarteil S."/>
            <person name="Calhoun S."/>
            <person name="Haridas S."/>
            <person name="Kuo A."/>
            <person name="Mondo S."/>
            <person name="Pangilinan J."/>
            <person name="Riley R."/>
            <person name="LaButti K."/>
            <person name="Andreopoulos B."/>
            <person name="Lipzen A."/>
            <person name="Chen C."/>
            <person name="Yan M."/>
            <person name="Daum C."/>
            <person name="Ng V."/>
            <person name="Clum A."/>
            <person name="Steindorff A."/>
            <person name="Ohm R.A."/>
            <person name="Martin F."/>
            <person name="Silar P."/>
            <person name="Natvig D.O."/>
            <person name="Lalanne C."/>
            <person name="Gautier V."/>
            <person name="Ament-Velasquez S.L."/>
            <person name="Kruys A."/>
            <person name="Hutchinson M.I."/>
            <person name="Powell A.J."/>
            <person name="Barry K."/>
            <person name="Miller A.N."/>
            <person name="Grigoriev I.V."/>
            <person name="Debuchy R."/>
            <person name="Gladieux P."/>
            <person name="Hiltunen Thoren M."/>
            <person name="Johannesson H."/>
        </authorList>
    </citation>
    <scope>NUCLEOTIDE SEQUENCE</scope>
    <source>
        <strain evidence="1">CBS 990.96</strain>
    </source>
</reference>
<sequence length="296" mass="33582">MSPTFKPTPIDAYIVKLMLNKAKGLPIEIIDEVLDYAEYWPSHTVEVNFGEDTPEVVRGKTGFRDDAPEDKFILRTPPLALRKRGGLPLHRMPLEPKMLAGEWSSEDFLAKSKSPVSASSNHPCRRIVFTLVSHDQGWGGRTNDEEDNGPYSHSWTWFEAGLERFARNEGDEYPSIALDNAVTVYPETEWDDNAGTGSFRFTLNGHDERKIQANITADNEYTTHVVAWDYRDDTDPRTDRDGIAKLQYWGRGIATESGNFVRNLRIGDMVTVWAKARFPAWSNNIASVKVEVFWAI</sequence>
<dbReference type="EMBL" id="MU865330">
    <property type="protein sequence ID" value="KAK4227513.1"/>
    <property type="molecule type" value="Genomic_DNA"/>
</dbReference>
<proteinExistence type="predicted"/>
<name>A0AAN7BR09_9PEZI</name>
<keyword evidence="2" id="KW-1185">Reference proteome</keyword>
<evidence type="ECO:0000313" key="1">
    <source>
        <dbReference type="EMBL" id="KAK4227513.1"/>
    </source>
</evidence>
<organism evidence="1 2">
    <name type="scientific">Podospora fimiseda</name>
    <dbReference type="NCBI Taxonomy" id="252190"/>
    <lineage>
        <taxon>Eukaryota</taxon>
        <taxon>Fungi</taxon>
        <taxon>Dikarya</taxon>
        <taxon>Ascomycota</taxon>
        <taxon>Pezizomycotina</taxon>
        <taxon>Sordariomycetes</taxon>
        <taxon>Sordariomycetidae</taxon>
        <taxon>Sordariales</taxon>
        <taxon>Podosporaceae</taxon>
        <taxon>Podospora</taxon>
    </lineage>
</organism>
<gene>
    <name evidence="1" type="ORF">QBC38DRAFT_477637</name>
</gene>